<sequence>MKFSKIMIVHRHRRMMVFSIIVVVLALILTAKHENYVRFISSDMENAKPRDVWEYVSDFSNVMKLNPTIMKFIITHESTDYKQWNYTVEYEEHLSQIPFVINKIIGDFIVDKSHSQPAIKSTHRTCFAKIYCLNTKSEMIFVDLSNGTRVVEMIKYECPWLLTKFCMNEVLYQRKEIFRQLQTVFTHTRH</sequence>
<proteinExistence type="predicted"/>
<name>A0A9P0NBP1_APHGO</name>
<keyword evidence="2" id="KW-1185">Reference proteome</keyword>
<reference evidence="1" key="2">
    <citation type="submission" date="2022-10" db="EMBL/GenBank/DDBJ databases">
        <authorList>
            <consortium name="ENA_rothamsted_submissions"/>
            <consortium name="culmorum"/>
            <person name="King R."/>
        </authorList>
    </citation>
    <scope>NUCLEOTIDE SEQUENCE</scope>
</reference>
<evidence type="ECO:0000313" key="1">
    <source>
        <dbReference type="EMBL" id="CAH1710376.1"/>
    </source>
</evidence>
<evidence type="ECO:0000313" key="2">
    <source>
        <dbReference type="Proteomes" id="UP001154329"/>
    </source>
</evidence>
<accession>A0A9P0NBP1</accession>
<dbReference type="Proteomes" id="UP001154329">
    <property type="component" value="Chromosome 1"/>
</dbReference>
<organism evidence="1 2">
    <name type="scientific">Aphis gossypii</name>
    <name type="common">Cotton aphid</name>
    <dbReference type="NCBI Taxonomy" id="80765"/>
    <lineage>
        <taxon>Eukaryota</taxon>
        <taxon>Metazoa</taxon>
        <taxon>Ecdysozoa</taxon>
        <taxon>Arthropoda</taxon>
        <taxon>Hexapoda</taxon>
        <taxon>Insecta</taxon>
        <taxon>Pterygota</taxon>
        <taxon>Neoptera</taxon>
        <taxon>Paraneoptera</taxon>
        <taxon>Hemiptera</taxon>
        <taxon>Sternorrhyncha</taxon>
        <taxon>Aphidomorpha</taxon>
        <taxon>Aphidoidea</taxon>
        <taxon>Aphididae</taxon>
        <taxon>Aphidini</taxon>
        <taxon>Aphis</taxon>
        <taxon>Aphis</taxon>
    </lineage>
</organism>
<gene>
    <name evidence="1" type="ORF">APHIGO_LOCUS1171</name>
</gene>
<protein>
    <submittedName>
        <fullName evidence="1">Uncharacterized protein</fullName>
    </submittedName>
</protein>
<dbReference type="AlphaFoldDB" id="A0A9P0NBP1"/>
<dbReference type="SUPFAM" id="SSF55961">
    <property type="entry name" value="Bet v1-like"/>
    <property type="match status" value="1"/>
</dbReference>
<dbReference type="EMBL" id="OU899034">
    <property type="protein sequence ID" value="CAH1710376.1"/>
    <property type="molecule type" value="Genomic_DNA"/>
</dbReference>
<reference evidence="1" key="1">
    <citation type="submission" date="2022-02" db="EMBL/GenBank/DDBJ databases">
        <authorList>
            <person name="King R."/>
        </authorList>
    </citation>
    <scope>NUCLEOTIDE SEQUENCE</scope>
</reference>